<name>A0A2G5T2X5_9PELO</name>
<reference evidence="2" key="1">
    <citation type="submission" date="2017-10" db="EMBL/GenBank/DDBJ databases">
        <title>Rapid genome shrinkage in a self-fertile nematode reveals novel sperm competition proteins.</title>
        <authorList>
            <person name="Yin D."/>
            <person name="Schwarz E.M."/>
            <person name="Thomas C.G."/>
            <person name="Felde R.L."/>
            <person name="Korf I.F."/>
            <person name="Cutter A.D."/>
            <person name="Schartner C.M."/>
            <person name="Ralston E.J."/>
            <person name="Meyer B.J."/>
            <person name="Haag E.S."/>
        </authorList>
    </citation>
    <scope>NUCLEOTIDE SEQUENCE [LARGE SCALE GENOMIC DNA]</scope>
    <source>
        <strain evidence="2">JU1422</strain>
    </source>
</reference>
<gene>
    <name evidence="1" type="primary">Cnig_chr_X.g26352</name>
    <name evidence="1" type="ORF">B9Z55_026352</name>
</gene>
<evidence type="ECO:0000313" key="1">
    <source>
        <dbReference type="EMBL" id="PIC21563.1"/>
    </source>
</evidence>
<comment type="caution">
    <text evidence="1">The sequence shown here is derived from an EMBL/GenBank/DDBJ whole genome shotgun (WGS) entry which is preliminary data.</text>
</comment>
<sequence>MLVLLETTRKLPQKKDFNHFSVASSSTPEINNPKIEEDNMTKKRFVVGQIKEEVPADFDVILFAENITLDVDVYWG</sequence>
<proteinExistence type="predicted"/>
<organism evidence="1 2">
    <name type="scientific">Caenorhabditis nigoni</name>
    <dbReference type="NCBI Taxonomy" id="1611254"/>
    <lineage>
        <taxon>Eukaryota</taxon>
        <taxon>Metazoa</taxon>
        <taxon>Ecdysozoa</taxon>
        <taxon>Nematoda</taxon>
        <taxon>Chromadorea</taxon>
        <taxon>Rhabditida</taxon>
        <taxon>Rhabditina</taxon>
        <taxon>Rhabditomorpha</taxon>
        <taxon>Rhabditoidea</taxon>
        <taxon>Rhabditidae</taxon>
        <taxon>Peloderinae</taxon>
        <taxon>Caenorhabditis</taxon>
    </lineage>
</organism>
<dbReference type="EMBL" id="PDUG01000006">
    <property type="protein sequence ID" value="PIC21563.1"/>
    <property type="molecule type" value="Genomic_DNA"/>
</dbReference>
<evidence type="ECO:0000313" key="2">
    <source>
        <dbReference type="Proteomes" id="UP000230233"/>
    </source>
</evidence>
<dbReference type="AlphaFoldDB" id="A0A2G5T2X5"/>
<accession>A0A2G5T2X5</accession>
<dbReference type="Proteomes" id="UP000230233">
    <property type="component" value="Chromosome X"/>
</dbReference>
<keyword evidence="2" id="KW-1185">Reference proteome</keyword>
<protein>
    <submittedName>
        <fullName evidence="1">Uncharacterized protein</fullName>
    </submittedName>
</protein>